<keyword evidence="7" id="KW-0325">Glycoprotein</keyword>
<evidence type="ECO:0000256" key="8">
    <source>
        <dbReference type="ARBA" id="ARBA00046288"/>
    </source>
</evidence>
<feature type="compositionally biased region" description="Basic and acidic residues" evidence="11">
    <location>
        <begin position="605"/>
        <end position="618"/>
    </location>
</feature>
<reference evidence="13" key="2">
    <citation type="submission" date="2025-09" db="UniProtKB">
        <authorList>
            <consortium name="Ensembl"/>
        </authorList>
    </citation>
    <scope>IDENTIFICATION</scope>
</reference>
<evidence type="ECO:0000256" key="2">
    <source>
        <dbReference type="ARBA" id="ARBA00022692"/>
    </source>
</evidence>
<organism evidence="13 14">
    <name type="scientific">Eptatretus burgeri</name>
    <name type="common">Inshore hagfish</name>
    <dbReference type="NCBI Taxonomy" id="7764"/>
    <lineage>
        <taxon>Eukaryota</taxon>
        <taxon>Metazoa</taxon>
        <taxon>Chordata</taxon>
        <taxon>Craniata</taxon>
        <taxon>Vertebrata</taxon>
        <taxon>Cyclostomata</taxon>
        <taxon>Myxini</taxon>
        <taxon>Myxiniformes</taxon>
        <taxon>Myxinidae</taxon>
        <taxon>Eptatretinae</taxon>
        <taxon>Eptatretus</taxon>
    </lineage>
</organism>
<keyword evidence="6" id="KW-0472">Membrane</keyword>
<feature type="compositionally biased region" description="Basic and acidic residues" evidence="11">
    <location>
        <begin position="564"/>
        <end position="573"/>
    </location>
</feature>
<name>A0A8C4X0G9_EPTBU</name>
<dbReference type="GO" id="GO:0034975">
    <property type="term" value="P:protein folding in endoplasmic reticulum"/>
    <property type="evidence" value="ECO:0007669"/>
    <property type="project" value="TreeGrafter"/>
</dbReference>
<protein>
    <recommendedName>
        <fullName evidence="12">SUN domain-containing protein</fullName>
    </recommendedName>
</protein>
<dbReference type="FunFam" id="2.60.120.260:FF:000099">
    <property type="entry name" value="Uncharacterized protein, isoform C"/>
    <property type="match status" value="1"/>
</dbReference>
<reference evidence="13" key="1">
    <citation type="submission" date="2025-08" db="UniProtKB">
        <authorList>
            <consortium name="Ensembl"/>
        </authorList>
    </citation>
    <scope>IDENTIFICATION</scope>
</reference>
<evidence type="ECO:0000256" key="1">
    <source>
        <dbReference type="ARBA" id="ARBA00004389"/>
    </source>
</evidence>
<evidence type="ECO:0000259" key="12">
    <source>
        <dbReference type="PROSITE" id="PS51469"/>
    </source>
</evidence>
<dbReference type="InterPro" id="IPR045120">
    <property type="entry name" value="Suco/Slp1-like"/>
</dbReference>
<accession>A0A8C4X0G9</accession>
<evidence type="ECO:0000313" key="14">
    <source>
        <dbReference type="Proteomes" id="UP000694388"/>
    </source>
</evidence>
<feature type="region of interest" description="Disordered" evidence="11">
    <location>
        <begin position="234"/>
        <end position="255"/>
    </location>
</feature>
<feature type="region of interest" description="Disordered" evidence="11">
    <location>
        <begin position="534"/>
        <end position="581"/>
    </location>
</feature>
<dbReference type="Proteomes" id="UP000694388">
    <property type="component" value="Unplaced"/>
</dbReference>
<dbReference type="InterPro" id="IPR012919">
    <property type="entry name" value="SUN_dom"/>
</dbReference>
<feature type="compositionally biased region" description="Polar residues" evidence="11">
    <location>
        <begin position="1183"/>
        <end position="1201"/>
    </location>
</feature>
<evidence type="ECO:0000256" key="3">
    <source>
        <dbReference type="ARBA" id="ARBA00022729"/>
    </source>
</evidence>
<keyword evidence="3" id="KW-0732">Signal</keyword>
<feature type="region of interest" description="Disordered" evidence="11">
    <location>
        <begin position="1183"/>
        <end position="1276"/>
    </location>
</feature>
<dbReference type="PROSITE" id="PS51469">
    <property type="entry name" value="SUN"/>
    <property type="match status" value="1"/>
</dbReference>
<evidence type="ECO:0000256" key="6">
    <source>
        <dbReference type="ARBA" id="ARBA00023136"/>
    </source>
</evidence>
<dbReference type="Pfam" id="PF07738">
    <property type="entry name" value="Sad1_UNC"/>
    <property type="match status" value="1"/>
</dbReference>
<comment type="subunit">
    <text evidence="10">Interacts with EMP65.</text>
</comment>
<feature type="compositionally biased region" description="Low complexity" evidence="11">
    <location>
        <begin position="241"/>
        <end position="252"/>
    </location>
</feature>
<feature type="region of interest" description="Disordered" evidence="11">
    <location>
        <begin position="296"/>
        <end position="321"/>
    </location>
</feature>
<comment type="similarity">
    <text evidence="9">Belongs to the SLP1 family.</text>
</comment>
<evidence type="ECO:0000256" key="5">
    <source>
        <dbReference type="ARBA" id="ARBA00022989"/>
    </source>
</evidence>
<comment type="subcellular location">
    <subcellularLocation>
        <location evidence="8">Endomembrane system</location>
        <topology evidence="8">Single-pass type I membrane protein</topology>
    </subcellularLocation>
    <subcellularLocation>
        <location evidence="1">Endoplasmic reticulum membrane</location>
        <topology evidence="1">Single-pass membrane protein</topology>
    </subcellularLocation>
</comment>
<dbReference type="GO" id="GO:0005789">
    <property type="term" value="C:endoplasmic reticulum membrane"/>
    <property type="evidence" value="ECO:0007669"/>
    <property type="project" value="UniProtKB-SubCell"/>
</dbReference>
<sequence length="1309" mass="142343">MRTRKTGRFCPGNHINVTDVNDALEVESADLTGRSIKSLHKDGSPDDANLAGIASMAMPTTTGQKLENDNFASLNVPTEVKGIASSESHHVDYLGDPHASNELPKPTGEDEASLDVGSPEHSQHPSKSAMTGTGAKAADWLAHRQDTDTSAIQEVRPSIVDEVHSSETSPENSQSTPHGFDSQDASKLVDPQISLENVAASSAFASMPLLSPSIVEQGVPASSSYVMLDSLSSSGTMPAVDSKSSGSIGDGDTMNHPMVGEVQVEQIPMSDSAPHVKPELQPEDIPSFDEWKKKVMEEEKEKQSQTMQSPDGAYQPNRKTQKNLNNYASVECGAKILASNAEAQGKSAILMENKDLYMLNPCSAKVWFVIELCEPIQVKQIDIANFELFSSTPRDFLMSISDRYPTRDWTKLGVFHARDERTVQSFPLDEQMFAKFLKIYTKYMKVELLSRFGTEHYCPLSLLRVFGTSMVEEYEEDVDPHYLPEVPDIVDEELDVPAEIGGKMESGSKNILGSATDALFNMVNMAAKVLGGNPEAGTPEHVDNVSSNLNVSGEFHNSSTSLSDTKDSSHFGTEDPQVEEPASFPVESNKIVTMIEEDASGAEVTDSKAAKTEKLKDEENLEPQSSEIVAPQAVVIPVGPEDDMPVLLTLDERKLLRLMTEMHLCYSDQRSSCLATFRDFVTLTCSARRHRRRHRSLVISSSPSNVIGEPYTPTSDMVFVLPQSNDGAQGELEGDINATERNVSESLAVEDVDIAPSLDCLVEPSLVGAVEMPCVMTDVDGNDFDSSEMLNEIVVQKTLSLGPSSSSLPLGGTDMPVNQIVDKVVQSAVTISAETSNEEEASRPDIIPSEVFITEMENLASQVPQAPSGPLVNSLGTSGHHVDLEESSDIAVKHTTEPTPLENVEETIAPTAVDDGGTVVRGIPPPDFYAESHNGSIEVGPSNGNHGHGSGQKESVFMRLNNRIKALEVNLSLSSRYLEELSQRYRKQMEEMQKAFNKTIIKLQNTSRSAQEQDQKQSEAIGVLQGQLGVMMDTMGNLTETVEKLQEQVSARETALCILELLCIFLFLALFWQCLGGQTVRDTTKSTDVVNHCLPHKRPVLECVPAVGPELDRPTPTLQFPGSSVLNDVIIVEPLQFFQTKKAKKRVKPARVDKTDTLKANSLQTKPNGIVLDSHAGVLFSSSHKQPPQITTRQQVSQVSFHQALRPPSPPRVSETLPALGGAACIMTSGSSGSSEWSDDRTHRRKRGRMANKQPTSVDNENNGSDVGQPLRRRADSLPSLCKGVERVGDAKRKTPVETVGVAVTAVPL</sequence>
<evidence type="ECO:0000256" key="11">
    <source>
        <dbReference type="SAM" id="MobiDB-lite"/>
    </source>
</evidence>
<feature type="compositionally biased region" description="Polar residues" evidence="11">
    <location>
        <begin position="1253"/>
        <end position="1266"/>
    </location>
</feature>
<proteinExistence type="inferred from homology"/>
<evidence type="ECO:0000256" key="10">
    <source>
        <dbReference type="ARBA" id="ARBA00064635"/>
    </source>
</evidence>
<dbReference type="Ensembl" id="ENSEBUT00000024258.1">
    <property type="protein sequence ID" value="ENSEBUP00000023682.1"/>
    <property type="gene ID" value="ENSEBUG00000014544.1"/>
</dbReference>
<feature type="compositionally biased region" description="Polar residues" evidence="11">
    <location>
        <begin position="544"/>
        <end position="557"/>
    </location>
</feature>
<feature type="region of interest" description="Disordered" evidence="11">
    <location>
        <begin position="90"/>
        <end position="135"/>
    </location>
</feature>
<dbReference type="GO" id="GO:0046850">
    <property type="term" value="P:regulation of bone remodeling"/>
    <property type="evidence" value="ECO:0007669"/>
    <property type="project" value="TreeGrafter"/>
</dbReference>
<evidence type="ECO:0000313" key="13">
    <source>
        <dbReference type="Ensembl" id="ENSEBUP00000023682.1"/>
    </source>
</evidence>
<evidence type="ECO:0000256" key="9">
    <source>
        <dbReference type="ARBA" id="ARBA00061226"/>
    </source>
</evidence>
<evidence type="ECO:0000256" key="4">
    <source>
        <dbReference type="ARBA" id="ARBA00022824"/>
    </source>
</evidence>
<feature type="domain" description="SUN" evidence="12">
    <location>
        <begin position="300"/>
        <end position="470"/>
    </location>
</feature>
<keyword evidence="2" id="KW-0812">Transmembrane</keyword>
<feature type="region of interest" description="Disordered" evidence="11">
    <location>
        <begin position="162"/>
        <end position="185"/>
    </location>
</feature>
<keyword evidence="4" id="KW-0256">Endoplasmic reticulum</keyword>
<keyword evidence="14" id="KW-1185">Reference proteome</keyword>
<dbReference type="GeneTree" id="ENSGT00390000013502"/>
<feature type="compositionally biased region" description="Polar residues" evidence="11">
    <location>
        <begin position="166"/>
        <end position="177"/>
    </location>
</feature>
<dbReference type="PANTHER" id="PTHR12953:SF0">
    <property type="entry name" value="SUN DOMAIN-CONTAINING OSSIFICATION FACTOR"/>
    <property type="match status" value="1"/>
</dbReference>
<feature type="region of interest" description="Disordered" evidence="11">
    <location>
        <begin position="597"/>
        <end position="625"/>
    </location>
</feature>
<keyword evidence="5" id="KW-1133">Transmembrane helix</keyword>
<dbReference type="PANTHER" id="PTHR12953">
    <property type="entry name" value="MEMBRANE PROTEIN CH1 RELATED"/>
    <property type="match status" value="1"/>
</dbReference>
<evidence type="ECO:0000256" key="7">
    <source>
        <dbReference type="ARBA" id="ARBA00023180"/>
    </source>
</evidence>